<dbReference type="AlphaFoldDB" id="A0A1M6F392"/>
<dbReference type="OrthoDB" id="1524766at2"/>
<dbReference type="STRING" id="1168035.SAMN05444280_10817"/>
<organism evidence="1 2">
    <name type="scientific">Tangfeifania diversioriginum</name>
    <dbReference type="NCBI Taxonomy" id="1168035"/>
    <lineage>
        <taxon>Bacteria</taxon>
        <taxon>Pseudomonadati</taxon>
        <taxon>Bacteroidota</taxon>
        <taxon>Bacteroidia</taxon>
        <taxon>Marinilabiliales</taxon>
        <taxon>Prolixibacteraceae</taxon>
        <taxon>Tangfeifania</taxon>
    </lineage>
</organism>
<name>A0A1M6F392_9BACT</name>
<dbReference type="Gene3D" id="3.10.450.50">
    <property type="match status" value="1"/>
</dbReference>
<dbReference type="EMBL" id="FQZE01000008">
    <property type="protein sequence ID" value="SHI92130.1"/>
    <property type="molecule type" value="Genomic_DNA"/>
</dbReference>
<accession>A0A1M6F392</accession>
<dbReference type="RefSeq" id="WP_073167602.1">
    <property type="nucleotide sequence ID" value="NZ_FQZE01000008.1"/>
</dbReference>
<evidence type="ECO:0000313" key="1">
    <source>
        <dbReference type="EMBL" id="SHI92130.1"/>
    </source>
</evidence>
<dbReference type="InterPro" id="IPR031977">
    <property type="entry name" value="DUF4783"/>
</dbReference>
<protein>
    <recommendedName>
        <fullName evidence="3">DUF4783 domain-containing protein</fullName>
    </recommendedName>
</protein>
<proteinExistence type="predicted"/>
<gene>
    <name evidence="1" type="ORF">SAMN05444280_10817</name>
</gene>
<evidence type="ECO:0008006" key="3">
    <source>
        <dbReference type="Google" id="ProtNLM"/>
    </source>
</evidence>
<dbReference type="Pfam" id="PF16022">
    <property type="entry name" value="DUF4783"/>
    <property type="match status" value="1"/>
</dbReference>
<evidence type="ECO:0000313" key="2">
    <source>
        <dbReference type="Proteomes" id="UP000184050"/>
    </source>
</evidence>
<sequence length="137" mass="15299">MPSIKKIVIIVFLFSGILLSAITTGAQVPQEITKSLKTGNSKVLSEYFNQNVELVVLENDNVYSKAQAQQIVDNFFSANSPINFTVSHELGREGSKSVIGNLSTKSGTFRVYFLLKQNDGKNYIHQLRIEKLEESDE</sequence>
<reference evidence="1 2" key="1">
    <citation type="submission" date="2016-11" db="EMBL/GenBank/DDBJ databases">
        <authorList>
            <person name="Jaros S."/>
            <person name="Januszkiewicz K."/>
            <person name="Wedrychowicz H."/>
        </authorList>
    </citation>
    <scope>NUCLEOTIDE SEQUENCE [LARGE SCALE GENOMIC DNA]</scope>
    <source>
        <strain evidence="1 2">DSM 27063</strain>
    </source>
</reference>
<dbReference type="Proteomes" id="UP000184050">
    <property type="component" value="Unassembled WGS sequence"/>
</dbReference>
<keyword evidence="2" id="KW-1185">Reference proteome</keyword>